<keyword evidence="1" id="KW-0812">Transmembrane</keyword>
<sequence>MTMARKKYQKELACGSSTVGFSLSVSFVGFVFLGCWCFLCFNCQLDVKLTCHLMYMGDHEIARNWDNFLSKAGSFLHCHQVEK</sequence>
<dbReference type="AlphaFoldDB" id="A0AAD5INA0"/>
<reference evidence="2" key="2">
    <citation type="submission" date="2023-02" db="EMBL/GenBank/DDBJ databases">
        <authorList>
            <person name="Swenson N.G."/>
            <person name="Wegrzyn J.L."/>
            <person name="Mcevoy S.L."/>
        </authorList>
    </citation>
    <scope>NUCLEOTIDE SEQUENCE</scope>
    <source>
        <strain evidence="2">91603</strain>
        <tissue evidence="2">Leaf</tissue>
    </source>
</reference>
<evidence type="ECO:0000313" key="3">
    <source>
        <dbReference type="Proteomes" id="UP001064489"/>
    </source>
</evidence>
<evidence type="ECO:0000256" key="1">
    <source>
        <dbReference type="SAM" id="Phobius"/>
    </source>
</evidence>
<dbReference type="PROSITE" id="PS51257">
    <property type="entry name" value="PROKAR_LIPOPROTEIN"/>
    <property type="match status" value="1"/>
</dbReference>
<comment type="caution">
    <text evidence="2">The sequence shown here is derived from an EMBL/GenBank/DDBJ whole genome shotgun (WGS) entry which is preliminary data.</text>
</comment>
<organism evidence="2 3">
    <name type="scientific">Acer negundo</name>
    <name type="common">Box elder</name>
    <dbReference type="NCBI Taxonomy" id="4023"/>
    <lineage>
        <taxon>Eukaryota</taxon>
        <taxon>Viridiplantae</taxon>
        <taxon>Streptophyta</taxon>
        <taxon>Embryophyta</taxon>
        <taxon>Tracheophyta</taxon>
        <taxon>Spermatophyta</taxon>
        <taxon>Magnoliopsida</taxon>
        <taxon>eudicotyledons</taxon>
        <taxon>Gunneridae</taxon>
        <taxon>Pentapetalae</taxon>
        <taxon>rosids</taxon>
        <taxon>malvids</taxon>
        <taxon>Sapindales</taxon>
        <taxon>Sapindaceae</taxon>
        <taxon>Hippocastanoideae</taxon>
        <taxon>Acereae</taxon>
        <taxon>Acer</taxon>
    </lineage>
</organism>
<feature type="transmembrane region" description="Helical" evidence="1">
    <location>
        <begin position="12"/>
        <end position="33"/>
    </location>
</feature>
<dbReference type="EMBL" id="JAJSOW010000104">
    <property type="protein sequence ID" value="KAI9170330.1"/>
    <property type="molecule type" value="Genomic_DNA"/>
</dbReference>
<keyword evidence="1" id="KW-0472">Membrane</keyword>
<name>A0AAD5INA0_ACENE</name>
<keyword evidence="3" id="KW-1185">Reference proteome</keyword>
<keyword evidence="1" id="KW-1133">Transmembrane helix</keyword>
<dbReference type="Proteomes" id="UP001064489">
    <property type="component" value="Chromosome 7"/>
</dbReference>
<protein>
    <submittedName>
        <fullName evidence="2">Uncharacterized protein</fullName>
    </submittedName>
</protein>
<proteinExistence type="predicted"/>
<evidence type="ECO:0000313" key="2">
    <source>
        <dbReference type="EMBL" id="KAI9170330.1"/>
    </source>
</evidence>
<accession>A0AAD5INA0</accession>
<gene>
    <name evidence="2" type="ORF">LWI28_026408</name>
</gene>
<reference evidence="2" key="1">
    <citation type="journal article" date="2022" name="Plant J.">
        <title>Strategies of tolerance reflected in two North American maple genomes.</title>
        <authorList>
            <person name="McEvoy S.L."/>
            <person name="Sezen U.U."/>
            <person name="Trouern-Trend A."/>
            <person name="McMahon S.M."/>
            <person name="Schaberg P.G."/>
            <person name="Yang J."/>
            <person name="Wegrzyn J.L."/>
            <person name="Swenson N.G."/>
        </authorList>
    </citation>
    <scope>NUCLEOTIDE SEQUENCE</scope>
    <source>
        <strain evidence="2">91603</strain>
    </source>
</reference>